<dbReference type="Proteomes" id="UP000237000">
    <property type="component" value="Unassembled WGS sequence"/>
</dbReference>
<dbReference type="InParanoid" id="A0A2P5EUD8"/>
<name>A0A2P5EUD8_TREOI</name>
<organism evidence="1 2">
    <name type="scientific">Trema orientale</name>
    <name type="common">Charcoal tree</name>
    <name type="synonym">Celtis orientalis</name>
    <dbReference type="NCBI Taxonomy" id="63057"/>
    <lineage>
        <taxon>Eukaryota</taxon>
        <taxon>Viridiplantae</taxon>
        <taxon>Streptophyta</taxon>
        <taxon>Embryophyta</taxon>
        <taxon>Tracheophyta</taxon>
        <taxon>Spermatophyta</taxon>
        <taxon>Magnoliopsida</taxon>
        <taxon>eudicotyledons</taxon>
        <taxon>Gunneridae</taxon>
        <taxon>Pentapetalae</taxon>
        <taxon>rosids</taxon>
        <taxon>fabids</taxon>
        <taxon>Rosales</taxon>
        <taxon>Cannabaceae</taxon>
        <taxon>Trema</taxon>
    </lineage>
</organism>
<evidence type="ECO:0000313" key="2">
    <source>
        <dbReference type="Proteomes" id="UP000237000"/>
    </source>
</evidence>
<gene>
    <name evidence="1" type="ORF">TorRG33x02_150170</name>
</gene>
<proteinExistence type="predicted"/>
<comment type="caution">
    <text evidence="1">The sequence shown here is derived from an EMBL/GenBank/DDBJ whole genome shotgun (WGS) entry which is preliminary data.</text>
</comment>
<reference evidence="2" key="1">
    <citation type="submission" date="2016-06" db="EMBL/GenBank/DDBJ databases">
        <title>Parallel loss of symbiosis genes in relatives of nitrogen-fixing non-legume Parasponia.</title>
        <authorList>
            <person name="Van Velzen R."/>
            <person name="Holmer R."/>
            <person name="Bu F."/>
            <person name="Rutten L."/>
            <person name="Van Zeijl A."/>
            <person name="Liu W."/>
            <person name="Santuari L."/>
            <person name="Cao Q."/>
            <person name="Sharma T."/>
            <person name="Shen D."/>
            <person name="Roswanjaya Y."/>
            <person name="Wardhani T."/>
            <person name="Kalhor M.S."/>
            <person name="Jansen J."/>
            <person name="Van den Hoogen J."/>
            <person name="Gungor B."/>
            <person name="Hartog M."/>
            <person name="Hontelez J."/>
            <person name="Verver J."/>
            <person name="Yang W.-C."/>
            <person name="Schijlen E."/>
            <person name="Repin R."/>
            <person name="Schilthuizen M."/>
            <person name="Schranz E."/>
            <person name="Heidstra R."/>
            <person name="Miyata K."/>
            <person name="Fedorova E."/>
            <person name="Kohlen W."/>
            <person name="Bisseling T."/>
            <person name="Smit S."/>
            <person name="Geurts R."/>
        </authorList>
    </citation>
    <scope>NUCLEOTIDE SEQUENCE [LARGE SCALE GENOMIC DNA]</scope>
    <source>
        <strain evidence="2">cv. RG33-2</strain>
    </source>
</reference>
<accession>A0A2P5EUD8</accession>
<protein>
    <submittedName>
        <fullName evidence="1">Uncharacterized protein</fullName>
    </submittedName>
</protein>
<dbReference type="OrthoDB" id="10329660at2759"/>
<dbReference type="AlphaFoldDB" id="A0A2P5EUD8"/>
<keyword evidence="2" id="KW-1185">Reference proteome</keyword>
<evidence type="ECO:0000313" key="1">
    <source>
        <dbReference type="EMBL" id="PON89154.1"/>
    </source>
</evidence>
<sequence length="154" mass="17493">DKSVNSRSQSPLHLHPCPLQLLNGYLLLHPQQITLCPQHLRLKPPLFLLQLHPTTTTINLSLLNSLSPPLTFFPCMTQQHNRNTCSCKSSFLIKQTLQLAPPVLPGLRRTGFSGNGLGSSPARPPRQVEDSRGRWRWWVLPFWPPRSCYGSYSY</sequence>
<dbReference type="EMBL" id="JXTC01000097">
    <property type="protein sequence ID" value="PON89154.1"/>
    <property type="molecule type" value="Genomic_DNA"/>
</dbReference>
<feature type="non-terminal residue" evidence="1">
    <location>
        <position position="1"/>
    </location>
</feature>